<feature type="coiled-coil region" evidence="5">
    <location>
        <begin position="475"/>
        <end position="604"/>
    </location>
</feature>
<dbReference type="InterPro" id="IPR013083">
    <property type="entry name" value="Znf_RING/FYVE/PHD"/>
</dbReference>
<evidence type="ECO:0000313" key="9">
    <source>
        <dbReference type="Proteomes" id="UP000887013"/>
    </source>
</evidence>
<keyword evidence="5" id="KW-0175">Coiled coil</keyword>
<comment type="caution">
    <text evidence="8">The sequence shown here is derived from an EMBL/GenBank/DDBJ whole genome shotgun (WGS) entry which is preliminary data.</text>
</comment>
<dbReference type="Pfam" id="PF01363">
    <property type="entry name" value="FYVE"/>
    <property type="match status" value="1"/>
</dbReference>
<dbReference type="Gene3D" id="1.20.5.390">
    <property type="entry name" value="L1 transposable element, trimerization domain"/>
    <property type="match status" value="1"/>
</dbReference>
<dbReference type="CDD" id="cd15730">
    <property type="entry name" value="FYVE_EEA1"/>
    <property type="match status" value="1"/>
</dbReference>
<feature type="region of interest" description="Disordered" evidence="6">
    <location>
        <begin position="1"/>
        <end position="30"/>
    </location>
</feature>
<accession>A0A8X6UAV0</accession>
<feature type="coiled-coil region" evidence="5">
    <location>
        <begin position="114"/>
        <end position="449"/>
    </location>
</feature>
<dbReference type="InterPro" id="IPR000306">
    <property type="entry name" value="Znf_FYVE"/>
</dbReference>
<reference evidence="8" key="1">
    <citation type="submission" date="2020-08" db="EMBL/GenBank/DDBJ databases">
        <title>Multicomponent nature underlies the extraordinary mechanical properties of spider dragline silk.</title>
        <authorList>
            <person name="Kono N."/>
            <person name="Nakamura H."/>
            <person name="Mori M."/>
            <person name="Yoshida Y."/>
            <person name="Ohtoshi R."/>
            <person name="Malay A.D."/>
            <person name="Moran D.A.P."/>
            <person name="Tomita M."/>
            <person name="Numata K."/>
            <person name="Arakawa K."/>
        </authorList>
    </citation>
    <scope>NUCLEOTIDE SEQUENCE</scope>
</reference>
<gene>
    <name evidence="8" type="primary">EEA1</name>
    <name evidence="8" type="ORF">NPIL_243861</name>
</gene>
<dbReference type="PANTHER" id="PTHR23164:SF30">
    <property type="entry name" value="EARLY ENDOSOME ANTIGEN 1"/>
    <property type="match status" value="1"/>
</dbReference>
<dbReference type="Gene3D" id="3.30.40.10">
    <property type="entry name" value="Zinc/RING finger domain, C3HC4 (zinc finger)"/>
    <property type="match status" value="1"/>
</dbReference>
<keyword evidence="9" id="KW-1185">Reference proteome</keyword>
<dbReference type="InterPro" id="IPR011011">
    <property type="entry name" value="Znf_FYVE_PHD"/>
</dbReference>
<dbReference type="EMBL" id="BMAW01026187">
    <property type="protein sequence ID" value="GFT95975.1"/>
    <property type="molecule type" value="Genomic_DNA"/>
</dbReference>
<proteinExistence type="predicted"/>
<evidence type="ECO:0000256" key="6">
    <source>
        <dbReference type="SAM" id="MobiDB-lite"/>
    </source>
</evidence>
<dbReference type="GO" id="GO:0006897">
    <property type="term" value="P:endocytosis"/>
    <property type="evidence" value="ECO:0007669"/>
    <property type="project" value="TreeGrafter"/>
</dbReference>
<feature type="domain" description="FYVE-type" evidence="7">
    <location>
        <begin position="908"/>
        <end position="966"/>
    </location>
</feature>
<keyword evidence="1" id="KW-0479">Metal-binding</keyword>
<evidence type="ECO:0000256" key="2">
    <source>
        <dbReference type="ARBA" id="ARBA00022771"/>
    </source>
</evidence>
<dbReference type="GO" id="GO:0008270">
    <property type="term" value="F:zinc ion binding"/>
    <property type="evidence" value="ECO:0007669"/>
    <property type="project" value="UniProtKB-KW"/>
</dbReference>
<feature type="coiled-coil region" evidence="5">
    <location>
        <begin position="633"/>
        <end position="695"/>
    </location>
</feature>
<organism evidence="8 9">
    <name type="scientific">Nephila pilipes</name>
    <name type="common">Giant wood spider</name>
    <name type="synonym">Nephila maculata</name>
    <dbReference type="NCBI Taxonomy" id="299642"/>
    <lineage>
        <taxon>Eukaryota</taxon>
        <taxon>Metazoa</taxon>
        <taxon>Ecdysozoa</taxon>
        <taxon>Arthropoda</taxon>
        <taxon>Chelicerata</taxon>
        <taxon>Arachnida</taxon>
        <taxon>Araneae</taxon>
        <taxon>Araneomorphae</taxon>
        <taxon>Entelegynae</taxon>
        <taxon>Araneoidea</taxon>
        <taxon>Nephilidae</taxon>
        <taxon>Nephila</taxon>
    </lineage>
</organism>
<evidence type="ECO:0000313" key="8">
    <source>
        <dbReference type="EMBL" id="GFT95975.1"/>
    </source>
</evidence>
<evidence type="ECO:0000259" key="7">
    <source>
        <dbReference type="PROSITE" id="PS50178"/>
    </source>
</evidence>
<evidence type="ECO:0000256" key="5">
    <source>
        <dbReference type="SAM" id="Coils"/>
    </source>
</evidence>
<dbReference type="SMART" id="SM00064">
    <property type="entry name" value="FYVE"/>
    <property type="match status" value="1"/>
</dbReference>
<dbReference type="SMART" id="SM00355">
    <property type="entry name" value="ZnF_C2H2"/>
    <property type="match status" value="2"/>
</dbReference>
<evidence type="ECO:0000256" key="1">
    <source>
        <dbReference type="ARBA" id="ARBA00022723"/>
    </source>
</evidence>
<dbReference type="GO" id="GO:0005545">
    <property type="term" value="F:1-phosphatidylinositol binding"/>
    <property type="evidence" value="ECO:0007669"/>
    <property type="project" value="TreeGrafter"/>
</dbReference>
<dbReference type="Gene3D" id="3.30.160.60">
    <property type="entry name" value="Classic Zinc Finger"/>
    <property type="match status" value="1"/>
</dbReference>
<dbReference type="Proteomes" id="UP000887013">
    <property type="component" value="Unassembled WGS sequence"/>
</dbReference>
<dbReference type="AlphaFoldDB" id="A0A8X6UAV0"/>
<keyword evidence="3" id="KW-0862">Zinc</keyword>
<name>A0A8X6UAV0_NEPPI</name>
<dbReference type="InterPro" id="IPR013087">
    <property type="entry name" value="Znf_C2H2_type"/>
</dbReference>
<dbReference type="GO" id="GO:0005769">
    <property type="term" value="C:early endosome"/>
    <property type="evidence" value="ECO:0007669"/>
    <property type="project" value="TreeGrafter"/>
</dbReference>
<feature type="coiled-coil region" evidence="5">
    <location>
        <begin position="806"/>
        <end position="861"/>
    </location>
</feature>
<sequence length="967" mass="110838">MFNNFRGILNRRGDQTRAPEGSRTTSENNIEVNSGSAEGFLCPTCMLGFPSPEALQNHYESSHIDNEIAGEGRGFNCPACKMKLGSEIELNAHFTRHHANQKEVTEIEAMGMQIKALEEAKALLQGKLQAISSQSAELTKENANLREEKDNFKLKATKLTDNLADLKLQYDDIKAKKLSLETSQKAYEERIRKLEVEINQRPEADDVTLLQKELVSVQKMMNELTLQRESEKDTLQKQCNSVQEMCLKLQEEKMELQNSLKTYPSKDEIKNLQEKVSSLSKTVSQLQKELEKKESEKKKLQTDLDKCANYQEIKSMLSEKNNTLEEVQRISTEKDTLIGKLKNEVEACRVNMEEMKVDREKLFSKIEEGEGASAAMLQLREENARLKDQILLLQQMQGKSENEVESKLEDLRSSLKTANSALEASEEKCNDLERNLTQIQSEFQDKLSKKDDLIEELNGEIITMKNNISTNVCEINELKQEIEIGKTSLKDKNQEIEILKSRMADQKQSHEKHTDYLAIEKQNLEKRLADLGKTLPQVQADLLEKENKLVEVDKKLQQSEEKLSILEQEKKAIENEFTQLKKFNEDAKCQIENLQKTVDEFEATKIEFCDKISSLNEERLKCQMKESDLTSTIEQLHKELSQIIDKSSSLEDENKNLRTSITTLQNEKNCLLSELEKHKNAVMELNEICAANERKIVDLTESCQKAKASAEKVLKDSNLEKEIYLKDKVKLQKQLENLENDCAKQLSLSQETVKSLENQLEEAEERIAGYKSSLEESDKLLKQKDAEWEEKEAHHTARIGVLTENIRTLKEDLTSEQKRRESLEQKLDEISGTKLELEAKLENALEERNSLLERCLKSETECERLQKTSTDLRRKYDDCVAALQELGRENQTLQVENMKHITRKWADDGEVSHCTACGKLFSLTIRKHHCRNCGNIFCNECSAKTATVAASKNPVRVCDICYDEVTK</sequence>
<dbReference type="SUPFAM" id="SSF69979">
    <property type="entry name" value="Eea1 homodimerisation domain"/>
    <property type="match status" value="1"/>
</dbReference>
<dbReference type="Gene3D" id="1.10.287.1490">
    <property type="match status" value="1"/>
</dbReference>
<dbReference type="SUPFAM" id="SSF57903">
    <property type="entry name" value="FYVE/PHD zinc finger"/>
    <property type="match status" value="1"/>
</dbReference>
<dbReference type="OrthoDB" id="10018316at2759"/>
<protein>
    <submittedName>
        <fullName evidence="8">Early endosome antigen 1</fullName>
    </submittedName>
</protein>
<evidence type="ECO:0000256" key="4">
    <source>
        <dbReference type="PROSITE-ProRule" id="PRU00091"/>
    </source>
</evidence>
<keyword evidence="2 4" id="KW-0863">Zinc-finger</keyword>
<feature type="coiled-coil region" evidence="5">
    <location>
        <begin position="721"/>
        <end position="780"/>
    </location>
</feature>
<dbReference type="PROSITE" id="PS50178">
    <property type="entry name" value="ZF_FYVE"/>
    <property type="match status" value="1"/>
</dbReference>
<dbReference type="PROSITE" id="PS00028">
    <property type="entry name" value="ZINC_FINGER_C2H2_1"/>
    <property type="match status" value="2"/>
</dbReference>
<dbReference type="InterPro" id="IPR017455">
    <property type="entry name" value="Znf_FYVE-rel"/>
</dbReference>
<dbReference type="PANTHER" id="PTHR23164">
    <property type="entry name" value="EARLY ENDOSOME ANTIGEN 1"/>
    <property type="match status" value="1"/>
</dbReference>
<evidence type="ECO:0000256" key="3">
    <source>
        <dbReference type="ARBA" id="ARBA00022833"/>
    </source>
</evidence>